<reference evidence="1" key="2">
    <citation type="submission" date="2016-06" db="EMBL/GenBank/DDBJ databases">
        <title>The genome of a short-lived fish provides insights into sex chromosome evolution and the genetic control of aging.</title>
        <authorList>
            <person name="Reichwald K."/>
            <person name="Felder M."/>
            <person name="Petzold A."/>
            <person name="Koch P."/>
            <person name="Groth M."/>
            <person name="Platzer M."/>
        </authorList>
    </citation>
    <scope>NUCLEOTIDE SEQUENCE</scope>
    <source>
        <tissue evidence="1">Brain</tissue>
    </source>
</reference>
<proteinExistence type="predicted"/>
<sequence length="197" mass="22840">MMASKDSSSITFADVLGNSFYFIEDKVTGFDEDSFKMNGQPPMSCWIQSYDRKFLVVKSTECIFEDRNLGERKQSDSKFKIQAYRNTELQQQTKAVMLYSVGQDEKVQVVCCRTDSEVCSEIMNLADLNYIEDSGHKAMFFMKNLKNDTYMFESTLHKGRFLSFEPTRDSCLHKLILHPHEVDDTDHTINMIVSKEK</sequence>
<gene>
    <name evidence="1" type="primary">Nfu_g_1_016565</name>
</gene>
<reference evidence="1" key="1">
    <citation type="submission" date="2016-05" db="EMBL/GenBank/DDBJ databases">
        <authorList>
            <person name="Lavstsen T."/>
            <person name="Jespersen J.S."/>
        </authorList>
    </citation>
    <scope>NUCLEOTIDE SEQUENCE</scope>
    <source>
        <tissue evidence="1">Brain</tissue>
    </source>
</reference>
<dbReference type="AlphaFoldDB" id="A0A1A7Z6X9"/>
<dbReference type="SUPFAM" id="SSF50353">
    <property type="entry name" value="Cytokine"/>
    <property type="match status" value="1"/>
</dbReference>
<dbReference type="InterPro" id="IPR008996">
    <property type="entry name" value="IL1/FGF"/>
</dbReference>
<dbReference type="Gene3D" id="2.80.10.50">
    <property type="match status" value="1"/>
</dbReference>
<dbReference type="EMBL" id="HADX01016087">
    <property type="protein sequence ID" value="SBP38319.1"/>
    <property type="molecule type" value="Transcribed_RNA"/>
</dbReference>
<name>A0A1A7Z6X9_9TELE</name>
<protein>
    <recommendedName>
        <fullName evidence="2">Interleukin-18</fullName>
    </recommendedName>
</protein>
<dbReference type="CDD" id="cd23298">
    <property type="entry name" value="beta-trefoil_IL18"/>
    <property type="match status" value="1"/>
</dbReference>
<evidence type="ECO:0000313" key="1">
    <source>
        <dbReference type="EMBL" id="SBP38319.1"/>
    </source>
</evidence>
<organism evidence="1">
    <name type="scientific">Iconisemion striatum</name>
    <dbReference type="NCBI Taxonomy" id="60296"/>
    <lineage>
        <taxon>Eukaryota</taxon>
        <taxon>Metazoa</taxon>
        <taxon>Chordata</taxon>
        <taxon>Craniata</taxon>
        <taxon>Vertebrata</taxon>
        <taxon>Euteleostomi</taxon>
        <taxon>Actinopterygii</taxon>
        <taxon>Neopterygii</taxon>
        <taxon>Teleostei</taxon>
        <taxon>Neoteleostei</taxon>
        <taxon>Acanthomorphata</taxon>
        <taxon>Ovalentaria</taxon>
        <taxon>Atherinomorphae</taxon>
        <taxon>Cyprinodontiformes</taxon>
        <taxon>Nothobranchiidae</taxon>
        <taxon>Iconisemion</taxon>
    </lineage>
</organism>
<accession>A0A1A7Z6X9</accession>
<evidence type="ECO:0008006" key="2">
    <source>
        <dbReference type="Google" id="ProtNLM"/>
    </source>
</evidence>